<proteinExistence type="predicted"/>
<dbReference type="RefSeq" id="WP_053595488.1">
    <property type="nucleotide sequence ID" value="NZ_CP067341.1"/>
</dbReference>
<feature type="transmembrane region" description="Helical" evidence="1">
    <location>
        <begin position="96"/>
        <end position="121"/>
    </location>
</feature>
<accession>A0ABX7ARU4</accession>
<reference evidence="2 3" key="1">
    <citation type="submission" date="2020-01" db="EMBL/GenBank/DDBJ databases">
        <authorList>
            <person name="Liu G."/>
            <person name="Liu B."/>
        </authorList>
    </citation>
    <scope>NUCLEOTIDE SEQUENCE [LARGE SCALE GENOMIC DNA]</scope>
    <source>
        <strain evidence="2 3">FJAT-51161</strain>
    </source>
</reference>
<evidence type="ECO:0000313" key="2">
    <source>
        <dbReference type="EMBL" id="QQP12341.1"/>
    </source>
</evidence>
<sequence>MPQIKNTVIYIVLCLLGVIFPASGAGVKTSTVWDRLYIVFFGFTEQRFFIDSFVYYCIIFLGFVYLFQMHLSIVLTERIYYQLIRYPSLYRWFGQFFRPVMLKGILLLTVLFCVTIIAGVLEGKSLNLSLTEVPGSSVPMLVYHFFINGFLQLMNYVLISFIVIWIWKKGEYSLITLGILMVLSLPILNQKLIFPSGLNSLGHVGGGENVIVQISIILLIYLLVELFIIYYLFKKRGVSL</sequence>
<keyword evidence="1" id="KW-1133">Transmembrane helix</keyword>
<evidence type="ECO:0000313" key="3">
    <source>
        <dbReference type="Proteomes" id="UP000596049"/>
    </source>
</evidence>
<protein>
    <recommendedName>
        <fullName evidence="4">ABC transporter permease</fullName>
    </recommendedName>
</protein>
<feature type="transmembrane region" description="Helical" evidence="1">
    <location>
        <begin position="210"/>
        <end position="233"/>
    </location>
</feature>
<organism evidence="2 3">
    <name type="scientific">Lysinibacillus agricola</name>
    <dbReference type="NCBI Taxonomy" id="2590012"/>
    <lineage>
        <taxon>Bacteria</taxon>
        <taxon>Bacillati</taxon>
        <taxon>Bacillota</taxon>
        <taxon>Bacilli</taxon>
        <taxon>Bacillales</taxon>
        <taxon>Bacillaceae</taxon>
        <taxon>Lysinibacillus</taxon>
    </lineage>
</organism>
<dbReference type="Proteomes" id="UP000596049">
    <property type="component" value="Chromosome"/>
</dbReference>
<feature type="transmembrane region" description="Helical" evidence="1">
    <location>
        <begin position="53"/>
        <end position="75"/>
    </location>
</feature>
<dbReference type="EMBL" id="CP067341">
    <property type="protein sequence ID" value="QQP12341.1"/>
    <property type="molecule type" value="Genomic_DNA"/>
</dbReference>
<keyword evidence="1" id="KW-0812">Transmembrane</keyword>
<evidence type="ECO:0000256" key="1">
    <source>
        <dbReference type="SAM" id="Phobius"/>
    </source>
</evidence>
<keyword evidence="1" id="KW-0472">Membrane</keyword>
<keyword evidence="3" id="KW-1185">Reference proteome</keyword>
<evidence type="ECO:0008006" key="4">
    <source>
        <dbReference type="Google" id="ProtNLM"/>
    </source>
</evidence>
<name>A0ABX7ARU4_9BACI</name>
<feature type="transmembrane region" description="Helical" evidence="1">
    <location>
        <begin position="141"/>
        <end position="165"/>
    </location>
</feature>
<gene>
    <name evidence="2" type="ORF">FJQ98_25170</name>
</gene>
<feature type="transmembrane region" description="Helical" evidence="1">
    <location>
        <begin position="172"/>
        <end position="190"/>
    </location>
</feature>